<keyword evidence="3" id="KW-1185">Reference proteome</keyword>
<organism evidence="2 3">
    <name type="scientific">Tropicimonas omnivorans</name>
    <dbReference type="NCBI Taxonomy" id="3075590"/>
    <lineage>
        <taxon>Bacteria</taxon>
        <taxon>Pseudomonadati</taxon>
        <taxon>Pseudomonadota</taxon>
        <taxon>Alphaproteobacteria</taxon>
        <taxon>Rhodobacterales</taxon>
        <taxon>Roseobacteraceae</taxon>
        <taxon>Tropicimonas</taxon>
    </lineage>
</organism>
<feature type="transmembrane region" description="Helical" evidence="1">
    <location>
        <begin position="35"/>
        <end position="52"/>
    </location>
</feature>
<protein>
    <submittedName>
        <fullName evidence="2">Uncharacterized protein</fullName>
    </submittedName>
</protein>
<accession>A0ABU3DEC2</accession>
<keyword evidence="1" id="KW-0472">Membrane</keyword>
<dbReference type="EMBL" id="JAVRHL010000001">
    <property type="protein sequence ID" value="MDT0682068.1"/>
    <property type="molecule type" value="Genomic_DNA"/>
</dbReference>
<keyword evidence="1" id="KW-0812">Transmembrane</keyword>
<feature type="transmembrane region" description="Helical" evidence="1">
    <location>
        <begin position="231"/>
        <end position="255"/>
    </location>
</feature>
<dbReference type="RefSeq" id="WP_311689814.1">
    <property type="nucleotide sequence ID" value="NZ_JAVRHL010000001.1"/>
</dbReference>
<name>A0ABU3DEC2_9RHOB</name>
<evidence type="ECO:0000256" key="1">
    <source>
        <dbReference type="SAM" id="Phobius"/>
    </source>
</evidence>
<sequence length="279" mass="29485">MIGSLTGAAARAIFAALLVATPSLILPSASGANEIVALIALGAAAITFCEYFSHSPCLIEFRDAPPFNRIRFLSLFVTLFVLAVMFAGEGDGSTLSLLIRAVGLAAGTALDFPFSPVRLVVAGVPEEAGMSLALSIRAAAGLAYAISIVAIVFFVLILRLQRWPSRAGAFNVWINLPTFDPTTGNDIVARLNRDARINVALGFLLPFLIPSAAGGITALFGLRALSEPHSVVWLVSTWSFLPLSLFMRGIAMGRVASMIAEKRRRTERDAPVSAGLALS</sequence>
<dbReference type="Proteomes" id="UP001265259">
    <property type="component" value="Unassembled WGS sequence"/>
</dbReference>
<gene>
    <name evidence="2" type="ORF">RM543_05180</name>
</gene>
<comment type="caution">
    <text evidence="2">The sequence shown here is derived from an EMBL/GenBank/DDBJ whole genome shotgun (WGS) entry which is preliminary data.</text>
</comment>
<keyword evidence="1" id="KW-1133">Transmembrane helix</keyword>
<feature type="transmembrane region" description="Helical" evidence="1">
    <location>
        <begin position="138"/>
        <end position="158"/>
    </location>
</feature>
<feature type="transmembrane region" description="Helical" evidence="1">
    <location>
        <begin position="12"/>
        <end position="29"/>
    </location>
</feature>
<reference evidence="2 3" key="1">
    <citation type="submission" date="2023-09" db="EMBL/GenBank/DDBJ databases">
        <authorList>
            <person name="Rey-Velasco X."/>
        </authorList>
    </citation>
    <scope>NUCLEOTIDE SEQUENCE [LARGE SCALE GENOMIC DNA]</scope>
    <source>
        <strain evidence="2 3">F158</strain>
    </source>
</reference>
<feature type="transmembrane region" description="Helical" evidence="1">
    <location>
        <begin position="72"/>
        <end position="88"/>
    </location>
</feature>
<feature type="transmembrane region" description="Helical" evidence="1">
    <location>
        <begin position="199"/>
        <end position="225"/>
    </location>
</feature>
<proteinExistence type="predicted"/>
<evidence type="ECO:0000313" key="3">
    <source>
        <dbReference type="Proteomes" id="UP001265259"/>
    </source>
</evidence>
<evidence type="ECO:0000313" key="2">
    <source>
        <dbReference type="EMBL" id="MDT0682068.1"/>
    </source>
</evidence>